<comment type="caution">
    <text evidence="1">The sequence shown here is derived from an EMBL/GenBank/DDBJ whole genome shotgun (WGS) entry which is preliminary data.</text>
</comment>
<protein>
    <submittedName>
        <fullName evidence="1">Uncharacterized protein</fullName>
    </submittedName>
</protein>
<dbReference type="Proteomes" id="UP001056120">
    <property type="component" value="Linkage Group LG11"/>
</dbReference>
<dbReference type="EMBL" id="CM042028">
    <property type="protein sequence ID" value="KAI3798584.1"/>
    <property type="molecule type" value="Genomic_DNA"/>
</dbReference>
<evidence type="ECO:0000313" key="1">
    <source>
        <dbReference type="EMBL" id="KAI3798584.1"/>
    </source>
</evidence>
<accession>A0ACB9HS05</accession>
<organism evidence="1 2">
    <name type="scientific">Smallanthus sonchifolius</name>
    <dbReference type="NCBI Taxonomy" id="185202"/>
    <lineage>
        <taxon>Eukaryota</taxon>
        <taxon>Viridiplantae</taxon>
        <taxon>Streptophyta</taxon>
        <taxon>Embryophyta</taxon>
        <taxon>Tracheophyta</taxon>
        <taxon>Spermatophyta</taxon>
        <taxon>Magnoliopsida</taxon>
        <taxon>eudicotyledons</taxon>
        <taxon>Gunneridae</taxon>
        <taxon>Pentapetalae</taxon>
        <taxon>asterids</taxon>
        <taxon>campanulids</taxon>
        <taxon>Asterales</taxon>
        <taxon>Asteraceae</taxon>
        <taxon>Asteroideae</taxon>
        <taxon>Heliantheae alliance</taxon>
        <taxon>Millerieae</taxon>
        <taxon>Smallanthus</taxon>
    </lineage>
</organism>
<sequence>MDFDEYEYLEKTVAVPANGNDSPSNLKDGGAEKNEKAYRRRDRDKDDAEDERIVEEDRKSKKTRGEEENGRSRRDRDRDREDRSSRSERHRSSGRDVDRERDRHRSSRDGERDRSSRDREKERERSRRSRSHSRIEHEREKELLKEQERELESRESRRLKDKKEVVEPEADPERDQRTVFAYQMPLKATEWDVYEFFSKAGKVRDVRLIMDRNSRRSKGVGYIEFYDAMSVPMAIAMSGQLLLGQPVMVKPSEAEKNLVQSNASAGGPGGIAGPYGAVDRKLYVGNLHFNMTEQKLKQIFEPFGPVELVQLPTDLETGQCKGFGFIQFSQLEHAKAAINLNGKLEIAGRTIKVSSVTDHVAQDSGAKASDFDDDDGGYLALNAQSRVQLMAKLDRSGIASGLSGSFGIGAPLVNGSGSILANGLPSNGPPAVPVPGLAQMVPVIALEPVGNPSECLLLKNMFDPTTETEPDFDLDIKDDVGEECSKYGRVKHIYVDKQSAGYVYLRFESVEAASRAQQGMHKRWFAGKTISAIFLQPYEYDAKFKGVS</sequence>
<name>A0ACB9HS05_9ASTR</name>
<reference evidence="1 2" key="2">
    <citation type="journal article" date="2022" name="Mol. Ecol. Resour.">
        <title>The genomes of chicory, endive, great burdock and yacon provide insights into Asteraceae paleo-polyploidization history and plant inulin production.</title>
        <authorList>
            <person name="Fan W."/>
            <person name="Wang S."/>
            <person name="Wang H."/>
            <person name="Wang A."/>
            <person name="Jiang F."/>
            <person name="Liu H."/>
            <person name="Zhao H."/>
            <person name="Xu D."/>
            <person name="Zhang Y."/>
        </authorList>
    </citation>
    <scope>NUCLEOTIDE SEQUENCE [LARGE SCALE GENOMIC DNA]</scope>
    <source>
        <strain evidence="2">cv. Yunnan</strain>
        <tissue evidence="1">Leaves</tissue>
    </source>
</reference>
<keyword evidence="2" id="KW-1185">Reference proteome</keyword>
<reference evidence="2" key="1">
    <citation type="journal article" date="2022" name="Mol. Ecol. Resour.">
        <title>The genomes of chicory, endive, great burdock and yacon provide insights into Asteraceae palaeo-polyploidization history and plant inulin production.</title>
        <authorList>
            <person name="Fan W."/>
            <person name="Wang S."/>
            <person name="Wang H."/>
            <person name="Wang A."/>
            <person name="Jiang F."/>
            <person name="Liu H."/>
            <person name="Zhao H."/>
            <person name="Xu D."/>
            <person name="Zhang Y."/>
        </authorList>
    </citation>
    <scope>NUCLEOTIDE SEQUENCE [LARGE SCALE GENOMIC DNA]</scope>
    <source>
        <strain evidence="2">cv. Yunnan</strain>
    </source>
</reference>
<evidence type="ECO:0000313" key="2">
    <source>
        <dbReference type="Proteomes" id="UP001056120"/>
    </source>
</evidence>
<gene>
    <name evidence="1" type="ORF">L1987_33861</name>
</gene>
<proteinExistence type="predicted"/>